<proteinExistence type="predicted"/>
<name>A0A1C9W4R6_9GAMM</name>
<dbReference type="SMART" id="SM00470">
    <property type="entry name" value="ParB"/>
    <property type="match status" value="1"/>
</dbReference>
<keyword evidence="3" id="KW-1185">Reference proteome</keyword>
<dbReference type="OrthoDB" id="9125702at2"/>
<dbReference type="Pfam" id="PF02195">
    <property type="entry name" value="ParB_N"/>
    <property type="match status" value="1"/>
</dbReference>
<evidence type="ECO:0000259" key="1">
    <source>
        <dbReference type="SMART" id="SM00470"/>
    </source>
</evidence>
<dbReference type="Gene3D" id="3.90.1530.10">
    <property type="entry name" value="Conserved hypothetical protein from pyrococcus furiosus pfu- 392566-001, ParB domain"/>
    <property type="match status" value="1"/>
</dbReference>
<feature type="domain" description="ParB-like N-terminal" evidence="1">
    <location>
        <begin position="28"/>
        <end position="122"/>
    </location>
</feature>
<dbReference type="STRING" id="1769779.AUP74_00668"/>
<reference evidence="3" key="1">
    <citation type="submission" date="2016-01" db="EMBL/GenBank/DDBJ databases">
        <title>Complete genome sequence of Microbulbifer sp. CCB-MM1, a halophile isolated from Matang Mangrove Forest, Perak.</title>
        <authorList>
            <person name="Moh T.H."/>
            <person name="Dinesh B."/>
            <person name="Lau N.-S."/>
            <person name="Go F."/>
            <person name="Alexander Chong S.-C."/>
        </authorList>
    </citation>
    <scope>NUCLEOTIDE SEQUENCE [LARGE SCALE GENOMIC DNA]</scope>
    <source>
        <strain evidence="3">CCB-MM1</strain>
    </source>
</reference>
<accession>A0A1C9W4R6</accession>
<dbReference type="AlphaFoldDB" id="A0A1C9W4R6"/>
<dbReference type="Proteomes" id="UP000095672">
    <property type="component" value="Chromosome"/>
</dbReference>
<dbReference type="SUPFAM" id="SSF110849">
    <property type="entry name" value="ParB/Sulfiredoxin"/>
    <property type="match status" value="1"/>
</dbReference>
<dbReference type="InterPro" id="IPR036086">
    <property type="entry name" value="ParB/Sulfiredoxin_sf"/>
</dbReference>
<dbReference type="InterPro" id="IPR003115">
    <property type="entry name" value="ParB_N"/>
</dbReference>
<dbReference type="CDD" id="cd16387">
    <property type="entry name" value="ParB_N_Srx"/>
    <property type="match status" value="1"/>
</dbReference>
<dbReference type="RefSeq" id="WP_069946309.1">
    <property type="nucleotide sequence ID" value="NZ_CP014143.1"/>
</dbReference>
<evidence type="ECO:0000313" key="2">
    <source>
        <dbReference type="EMBL" id="AOS96137.1"/>
    </source>
</evidence>
<sequence>MNNPLNAQQFIAEYDSQPQKDTSDPAPITVPISEVDALPDVFQFRCDGMTRYHIEDLAREIRRSGPLDPIEVCSYGGRYIVVDGHHRLAAYRMVKYSAEIPALLLQPDSGLELIERSLQANRKCKLNMAASERTEGAWTIARLMLKQTGALSAKRLQESTGISKGTCQNFRKGYAALESEGFDPFSFSWEEVKAHLKGHDQFDTREWHEDAARQFAEQILYKRWKASPKTLEYVRRYPDGLTQLISLIAGNQLDTAVSQLGEHGLLEEIGCFEDPDGRDF</sequence>
<evidence type="ECO:0000313" key="3">
    <source>
        <dbReference type="Proteomes" id="UP000095672"/>
    </source>
</evidence>
<dbReference type="KEGG" id="micc:AUP74_00668"/>
<dbReference type="EMBL" id="CP014143">
    <property type="protein sequence ID" value="AOS96137.1"/>
    <property type="molecule type" value="Genomic_DNA"/>
</dbReference>
<organism evidence="2 3">
    <name type="scientific">Microbulbifer aggregans</name>
    <dbReference type="NCBI Taxonomy" id="1769779"/>
    <lineage>
        <taxon>Bacteria</taxon>
        <taxon>Pseudomonadati</taxon>
        <taxon>Pseudomonadota</taxon>
        <taxon>Gammaproteobacteria</taxon>
        <taxon>Cellvibrionales</taxon>
        <taxon>Microbulbiferaceae</taxon>
        <taxon>Microbulbifer</taxon>
    </lineage>
</organism>
<protein>
    <submittedName>
        <fullName evidence="2">ParB-like nuclease domain protein</fullName>
    </submittedName>
</protein>
<gene>
    <name evidence="2" type="ORF">AUP74_00668</name>
</gene>